<gene>
    <name evidence="1" type="ORF">LL965_08625</name>
</gene>
<organism evidence="1 2">
    <name type="scientific">Xanthomonas cassavae CFBP 4642</name>
    <dbReference type="NCBI Taxonomy" id="1219375"/>
    <lineage>
        <taxon>Bacteria</taxon>
        <taxon>Pseudomonadati</taxon>
        <taxon>Pseudomonadota</taxon>
        <taxon>Gammaproteobacteria</taxon>
        <taxon>Lysobacterales</taxon>
        <taxon>Lysobacteraceae</taxon>
        <taxon>Xanthomonas</taxon>
    </lineage>
</organism>
<evidence type="ECO:0000313" key="1">
    <source>
        <dbReference type="EMBL" id="MCC4620148.1"/>
    </source>
</evidence>
<comment type="caution">
    <text evidence="1">The sequence shown here is derived from an EMBL/GenBank/DDBJ whole genome shotgun (WGS) entry which is preliminary data.</text>
</comment>
<sequence>MDDSADFTNAGPSTLAFSKAHIGMVDANESENVGSGSYRVHIALVEDVDGRKVGQEMSKAQWPFAFAKKVRTVKVTVGHYESRLVVHETTFVVRVQAALPAKQSRHTPARHT</sequence>
<keyword evidence="2" id="KW-1185">Reference proteome</keyword>
<protein>
    <submittedName>
        <fullName evidence="1">Uncharacterized protein</fullName>
    </submittedName>
</protein>
<proteinExistence type="predicted"/>
<reference evidence="1 2" key="1">
    <citation type="submission" date="2021-10" db="EMBL/GenBank/DDBJ databases">
        <title>Genome sequencing of Xanthomonas strains from NCPPB.</title>
        <authorList>
            <person name="Hussein R."/>
            <person name="Harrison J."/>
            <person name="Studholme D.J."/>
            <person name="Vicente J."/>
            <person name="Grant M."/>
        </authorList>
    </citation>
    <scope>NUCLEOTIDE SEQUENCE [LARGE SCALE GENOMIC DNA]</scope>
    <source>
        <strain evidence="1 2">NCPPB 101</strain>
    </source>
</reference>
<dbReference type="RefSeq" id="WP_228325684.1">
    <property type="nucleotide sequence ID" value="NZ_CAWLZN010000001.1"/>
</dbReference>
<name>A0ABS8HDB1_9XANT</name>
<evidence type="ECO:0000313" key="2">
    <source>
        <dbReference type="Proteomes" id="UP001199206"/>
    </source>
</evidence>
<dbReference type="Proteomes" id="UP001199206">
    <property type="component" value="Unassembled WGS sequence"/>
</dbReference>
<accession>A0ABS8HDB1</accession>
<dbReference type="EMBL" id="JAJGQJ010000014">
    <property type="protein sequence ID" value="MCC4620148.1"/>
    <property type="molecule type" value="Genomic_DNA"/>
</dbReference>